<dbReference type="InterPro" id="IPR012902">
    <property type="entry name" value="N_methyl_site"/>
</dbReference>
<dbReference type="Gene3D" id="3.30.700.10">
    <property type="entry name" value="Glycoprotein, Type 4 Pilin"/>
    <property type="match status" value="1"/>
</dbReference>
<dbReference type="PANTHER" id="PTHR30093:SF2">
    <property type="entry name" value="TYPE II SECRETION SYSTEM PROTEIN H"/>
    <property type="match status" value="1"/>
</dbReference>
<dbReference type="RefSeq" id="WP_145041908.1">
    <property type="nucleotide sequence ID" value="NZ_CP036347.1"/>
</dbReference>
<keyword evidence="1" id="KW-1133">Transmembrane helix</keyword>
<dbReference type="PANTHER" id="PTHR30093">
    <property type="entry name" value="GENERAL SECRETION PATHWAY PROTEIN G"/>
    <property type="match status" value="1"/>
</dbReference>
<evidence type="ECO:0000259" key="2">
    <source>
        <dbReference type="Pfam" id="PF07596"/>
    </source>
</evidence>
<dbReference type="InterPro" id="IPR027558">
    <property type="entry name" value="Pre_pil_HX9DG_C"/>
</dbReference>
<dbReference type="NCBIfam" id="TIGR02532">
    <property type="entry name" value="IV_pilin_GFxxxE"/>
    <property type="match status" value="1"/>
</dbReference>
<keyword evidence="1" id="KW-0812">Transmembrane</keyword>
<evidence type="ECO:0000256" key="1">
    <source>
        <dbReference type="SAM" id="Phobius"/>
    </source>
</evidence>
<dbReference type="EMBL" id="CP036347">
    <property type="protein sequence ID" value="QDU04107.1"/>
    <property type="molecule type" value="Genomic_DNA"/>
</dbReference>
<dbReference type="InterPro" id="IPR045584">
    <property type="entry name" value="Pilin-like"/>
</dbReference>
<name>A0A517WFY8_9PLAN</name>
<dbReference type="Pfam" id="PF07596">
    <property type="entry name" value="SBP_bac_10"/>
    <property type="match status" value="1"/>
</dbReference>
<reference evidence="3 4" key="1">
    <citation type="submission" date="2019-02" db="EMBL/GenBank/DDBJ databases">
        <title>Deep-cultivation of Planctomycetes and their phenomic and genomic characterization uncovers novel biology.</title>
        <authorList>
            <person name="Wiegand S."/>
            <person name="Jogler M."/>
            <person name="Boedeker C."/>
            <person name="Pinto D."/>
            <person name="Vollmers J."/>
            <person name="Rivas-Marin E."/>
            <person name="Kohn T."/>
            <person name="Peeters S.H."/>
            <person name="Heuer A."/>
            <person name="Rast P."/>
            <person name="Oberbeckmann S."/>
            <person name="Bunk B."/>
            <person name="Jeske O."/>
            <person name="Meyerdierks A."/>
            <person name="Storesund J.E."/>
            <person name="Kallscheuer N."/>
            <person name="Luecker S."/>
            <person name="Lage O.M."/>
            <person name="Pohl T."/>
            <person name="Merkel B.J."/>
            <person name="Hornburger P."/>
            <person name="Mueller R.-W."/>
            <person name="Bruemmer F."/>
            <person name="Labrenz M."/>
            <person name="Spormann A.M."/>
            <person name="Op den Camp H."/>
            <person name="Overmann J."/>
            <person name="Amann R."/>
            <person name="Jetten M.S.M."/>
            <person name="Mascher T."/>
            <person name="Medema M.H."/>
            <person name="Devos D.P."/>
            <person name="Kaster A.-K."/>
            <person name="Ovreas L."/>
            <person name="Rohde M."/>
            <person name="Galperin M.Y."/>
            <person name="Jogler C."/>
        </authorList>
    </citation>
    <scope>NUCLEOTIDE SEQUENCE [LARGE SCALE GENOMIC DNA]</scope>
    <source>
        <strain evidence="3 4">V6</strain>
    </source>
</reference>
<dbReference type="PROSITE" id="PS00409">
    <property type="entry name" value="PROKAR_NTER_METHYL"/>
    <property type="match status" value="1"/>
</dbReference>
<feature type="domain" description="DUF1559" evidence="2">
    <location>
        <begin position="34"/>
        <end position="288"/>
    </location>
</feature>
<keyword evidence="1" id="KW-0472">Membrane</keyword>
<dbReference type="AlphaFoldDB" id="A0A517WFY8"/>
<dbReference type="Proteomes" id="UP000320722">
    <property type="component" value="Chromosome"/>
</dbReference>
<sequence length="307" mass="33216">MKRANRKSGFTLIELLVVIAIIAILIALLLPAVQQAREAARRSTCKNNLKQIGLAMHNYLDTHGVLPFSYRLGVNKKRTSWFHMILPFIDQAPLYNKFVAVPDVPANEYLSRAGFAGVYKSIVPAMICPSNPGTPGLSVGGAVGSFQGNYGVCYSGTERTGITINKSDGMFYYNSKTRMRDILDGSSNTIMASEGIVRPNTSTTKYGEIGGYWGACYWGSCGFTTAEPPNTTVADVNYSCKTTSLAIAPCTNNTTPGQQYNFARSYHVGGVHCLLGDGTVRFISNNIDTPTFRNLGSIADGNVLGEF</sequence>
<protein>
    <submittedName>
        <fullName evidence="3">Type II secretion system protein G</fullName>
    </submittedName>
</protein>
<evidence type="ECO:0000313" key="3">
    <source>
        <dbReference type="EMBL" id="QDU04107.1"/>
    </source>
</evidence>
<dbReference type="InterPro" id="IPR011453">
    <property type="entry name" value="DUF1559"/>
</dbReference>
<proteinExistence type="predicted"/>
<evidence type="ECO:0000313" key="4">
    <source>
        <dbReference type="Proteomes" id="UP000320722"/>
    </source>
</evidence>
<gene>
    <name evidence="3" type="primary">xcpT_38</name>
    <name evidence="3" type="ORF">V6x_38320</name>
</gene>
<dbReference type="NCBIfam" id="TIGR04294">
    <property type="entry name" value="pre_pil_HX9DG"/>
    <property type="match status" value="1"/>
</dbReference>
<accession>A0A517WFY8</accession>
<dbReference type="Pfam" id="PF07963">
    <property type="entry name" value="N_methyl"/>
    <property type="match status" value="1"/>
</dbReference>
<feature type="transmembrane region" description="Helical" evidence="1">
    <location>
        <begin position="12"/>
        <end position="33"/>
    </location>
</feature>
<dbReference type="SUPFAM" id="SSF54523">
    <property type="entry name" value="Pili subunits"/>
    <property type="match status" value="1"/>
</dbReference>
<organism evidence="3 4">
    <name type="scientific">Gimesia chilikensis</name>
    <dbReference type="NCBI Taxonomy" id="2605989"/>
    <lineage>
        <taxon>Bacteria</taxon>
        <taxon>Pseudomonadati</taxon>
        <taxon>Planctomycetota</taxon>
        <taxon>Planctomycetia</taxon>
        <taxon>Planctomycetales</taxon>
        <taxon>Planctomycetaceae</taxon>
        <taxon>Gimesia</taxon>
    </lineage>
</organism>